<accession>A0A7J5Z5J4</accession>
<gene>
    <name evidence="1" type="ORF">F7725_016790</name>
</gene>
<evidence type="ECO:0000313" key="2">
    <source>
        <dbReference type="Proteomes" id="UP000518266"/>
    </source>
</evidence>
<reference evidence="1 2" key="1">
    <citation type="submission" date="2020-03" db="EMBL/GenBank/DDBJ databases">
        <title>Dissostichus mawsoni Genome sequencing and assembly.</title>
        <authorList>
            <person name="Park H."/>
        </authorList>
    </citation>
    <scope>NUCLEOTIDE SEQUENCE [LARGE SCALE GENOMIC DNA]</scope>
    <source>
        <strain evidence="1">DM0001</strain>
        <tissue evidence="1">Muscle</tissue>
    </source>
</reference>
<organism evidence="1 2">
    <name type="scientific">Dissostichus mawsoni</name>
    <name type="common">Antarctic cod</name>
    <dbReference type="NCBI Taxonomy" id="36200"/>
    <lineage>
        <taxon>Eukaryota</taxon>
        <taxon>Metazoa</taxon>
        <taxon>Chordata</taxon>
        <taxon>Craniata</taxon>
        <taxon>Vertebrata</taxon>
        <taxon>Euteleostomi</taxon>
        <taxon>Actinopterygii</taxon>
        <taxon>Neopterygii</taxon>
        <taxon>Teleostei</taxon>
        <taxon>Neoteleostei</taxon>
        <taxon>Acanthomorphata</taxon>
        <taxon>Eupercaria</taxon>
        <taxon>Perciformes</taxon>
        <taxon>Notothenioidei</taxon>
        <taxon>Nototheniidae</taxon>
        <taxon>Dissostichus</taxon>
    </lineage>
</organism>
<evidence type="ECO:0000313" key="1">
    <source>
        <dbReference type="EMBL" id="KAF3856067.1"/>
    </source>
</evidence>
<dbReference type="EMBL" id="JAAKFY010000006">
    <property type="protein sequence ID" value="KAF3856067.1"/>
    <property type="molecule type" value="Genomic_DNA"/>
</dbReference>
<dbReference type="Proteomes" id="UP000518266">
    <property type="component" value="Unassembled WGS sequence"/>
</dbReference>
<dbReference type="AlphaFoldDB" id="A0A7J5Z5J4"/>
<sequence length="149" mass="16695">MNEETVIINHQRPNCQHDKCVLPRWYLGVWADAHLHLCIPQKGASHQQLAAVREERSLGRLLQSCDNRDAAAYCCGDFLFDHGLLHCLLEMIESDWTGKDTDGCRLGMDSTLWPCANPCCGTSLGLHGHETPLALLTQRERLASAAPFW</sequence>
<keyword evidence="2" id="KW-1185">Reference proteome</keyword>
<proteinExistence type="predicted"/>
<comment type="caution">
    <text evidence="1">The sequence shown here is derived from an EMBL/GenBank/DDBJ whole genome shotgun (WGS) entry which is preliminary data.</text>
</comment>
<protein>
    <submittedName>
        <fullName evidence="1">Uncharacterized protein</fullName>
    </submittedName>
</protein>
<name>A0A7J5Z5J4_DISMA</name>